<proteinExistence type="predicted"/>
<accession>A0A1Z4M0F0</accession>
<reference evidence="1 2" key="1">
    <citation type="submission" date="2017-06" db="EMBL/GenBank/DDBJ databases">
        <title>Genome sequencing of cyanobaciteial culture collection at National Institute for Environmental Studies (NIES).</title>
        <authorList>
            <person name="Hirose Y."/>
            <person name="Shimura Y."/>
            <person name="Fujisawa T."/>
            <person name="Nakamura Y."/>
            <person name="Kawachi M."/>
        </authorList>
    </citation>
    <scope>NUCLEOTIDE SEQUENCE [LARGE SCALE GENOMIC DNA]</scope>
    <source>
        <strain evidence="1 2">NIES-267</strain>
    </source>
</reference>
<dbReference type="EMBL" id="AP018227">
    <property type="protein sequence ID" value="BAY86974.1"/>
    <property type="molecule type" value="Genomic_DNA"/>
</dbReference>
<organism evidence="1 2">
    <name type="scientific">Calothrix parasitica NIES-267</name>
    <dbReference type="NCBI Taxonomy" id="1973488"/>
    <lineage>
        <taxon>Bacteria</taxon>
        <taxon>Bacillati</taxon>
        <taxon>Cyanobacteriota</taxon>
        <taxon>Cyanophyceae</taxon>
        <taxon>Nostocales</taxon>
        <taxon>Calotrichaceae</taxon>
        <taxon>Calothrix</taxon>
    </lineage>
</organism>
<keyword evidence="2" id="KW-1185">Reference proteome</keyword>
<evidence type="ECO:0000313" key="1">
    <source>
        <dbReference type="EMBL" id="BAY86974.1"/>
    </source>
</evidence>
<name>A0A1Z4M0F0_9CYAN</name>
<dbReference type="OrthoDB" id="527514at2"/>
<gene>
    <name evidence="1" type="ORF">NIES267_64850</name>
</gene>
<sequence length="147" mass="17403">MGNVILQAWNKTTKLLLKEVKKHFRKYKLIDSWKFAGDSFKIDRKALAVYHKQVSQSKLSMVINLVHKKESLWWTVSPRYSQYLALNELKIIMNFLLGTLKQKQLQKSMRPNCINQMLLQLLSDAEQSLLSYYFKAIQHFYLPLSCF</sequence>
<dbReference type="AlphaFoldDB" id="A0A1Z4M0F0"/>
<protein>
    <submittedName>
        <fullName evidence="1">Uncharacterized protein</fullName>
    </submittedName>
</protein>
<dbReference type="Proteomes" id="UP000218418">
    <property type="component" value="Chromosome"/>
</dbReference>
<evidence type="ECO:0000313" key="2">
    <source>
        <dbReference type="Proteomes" id="UP000218418"/>
    </source>
</evidence>